<evidence type="ECO:0000256" key="1">
    <source>
        <dbReference type="SAM" id="SignalP"/>
    </source>
</evidence>
<dbReference type="EMBL" id="JAHHHV010000067">
    <property type="protein sequence ID" value="MBW4466365.1"/>
    <property type="molecule type" value="Genomic_DNA"/>
</dbReference>
<protein>
    <submittedName>
        <fullName evidence="2">Diheme cytochrome c</fullName>
    </submittedName>
</protein>
<keyword evidence="1" id="KW-0732">Signal</keyword>
<organism evidence="2 3">
    <name type="scientific">Pegethrix bostrychoides GSE-TBD4-15B</name>
    <dbReference type="NCBI Taxonomy" id="2839662"/>
    <lineage>
        <taxon>Bacteria</taxon>
        <taxon>Bacillati</taxon>
        <taxon>Cyanobacteriota</taxon>
        <taxon>Cyanophyceae</taxon>
        <taxon>Oculatellales</taxon>
        <taxon>Oculatellaceae</taxon>
        <taxon>Pegethrix</taxon>
    </lineage>
</organism>
<dbReference type="Pfam" id="PF09626">
    <property type="entry name" value="DHC"/>
    <property type="match status" value="1"/>
</dbReference>
<comment type="caution">
    <text evidence="2">The sequence shown here is derived from an EMBL/GenBank/DDBJ whole genome shotgun (WGS) entry which is preliminary data.</text>
</comment>
<evidence type="ECO:0000313" key="3">
    <source>
        <dbReference type="Proteomes" id="UP000707356"/>
    </source>
</evidence>
<proteinExistence type="predicted"/>
<gene>
    <name evidence="2" type="ORF">KME07_13150</name>
</gene>
<feature type="chain" id="PRO_5036863373" evidence="1">
    <location>
        <begin position="31"/>
        <end position="183"/>
    </location>
</feature>
<reference evidence="2" key="1">
    <citation type="submission" date="2021-05" db="EMBL/GenBank/DDBJ databases">
        <authorList>
            <person name="Pietrasiak N."/>
            <person name="Ward R."/>
            <person name="Stajich J.E."/>
            <person name="Kurbessoian T."/>
        </authorList>
    </citation>
    <scope>NUCLEOTIDE SEQUENCE</scope>
    <source>
        <strain evidence="2">GSE-TBD4-15B</strain>
    </source>
</reference>
<feature type="signal peptide" evidence="1">
    <location>
        <begin position="1"/>
        <end position="30"/>
    </location>
</feature>
<dbReference type="AlphaFoldDB" id="A0A951U585"/>
<accession>A0A951U585</accession>
<dbReference type="Proteomes" id="UP000707356">
    <property type="component" value="Unassembled WGS sequence"/>
</dbReference>
<evidence type="ECO:0000313" key="2">
    <source>
        <dbReference type="EMBL" id="MBW4466365.1"/>
    </source>
</evidence>
<dbReference type="InterPro" id="IPR018588">
    <property type="entry name" value="Dihaem_cytochrome-c"/>
</dbReference>
<sequence>MPLLNLLSQPKRLSLALLLCCCLSLGWGFAQVTHAQTPAAQPAPLTVPIDPTGTVDPVTSSYRLGQQFYLEKCATCHVGLPPAVMPSQTWAALLPDPQHYGVTLEPLVSPSLEIAWSYLSTYSRPVLKAERTPYRLVQSRYFKALHPRVEFTDPIGVGSCATCHPAAAQFNYRNLSPDWQNAP</sequence>
<name>A0A951U585_9CYAN</name>
<reference evidence="2" key="2">
    <citation type="journal article" date="2022" name="Microbiol. Resour. Announc.">
        <title>Metagenome Sequencing to Explore Phylogenomics of Terrestrial Cyanobacteria.</title>
        <authorList>
            <person name="Ward R.D."/>
            <person name="Stajich J.E."/>
            <person name="Johansen J.R."/>
            <person name="Huntemann M."/>
            <person name="Clum A."/>
            <person name="Foster B."/>
            <person name="Foster B."/>
            <person name="Roux S."/>
            <person name="Palaniappan K."/>
            <person name="Varghese N."/>
            <person name="Mukherjee S."/>
            <person name="Reddy T.B.K."/>
            <person name="Daum C."/>
            <person name="Copeland A."/>
            <person name="Chen I.A."/>
            <person name="Ivanova N.N."/>
            <person name="Kyrpides N.C."/>
            <person name="Shapiro N."/>
            <person name="Eloe-Fadrosh E.A."/>
            <person name="Pietrasiak N."/>
        </authorList>
    </citation>
    <scope>NUCLEOTIDE SEQUENCE</scope>
    <source>
        <strain evidence="2">GSE-TBD4-15B</strain>
    </source>
</reference>